<evidence type="ECO:0000256" key="3">
    <source>
        <dbReference type="ARBA" id="ARBA00022723"/>
    </source>
</evidence>
<evidence type="ECO:0000256" key="1">
    <source>
        <dbReference type="ARBA" id="ARBA00001947"/>
    </source>
</evidence>
<name>A0A9P4JRC6_9PLEO</name>
<dbReference type="GO" id="GO:0046872">
    <property type="term" value="F:metal ion binding"/>
    <property type="evidence" value="ECO:0007669"/>
    <property type="project" value="UniProtKB-KW"/>
</dbReference>
<evidence type="ECO:0000256" key="2">
    <source>
        <dbReference type="ARBA" id="ARBA00007749"/>
    </source>
</evidence>
<evidence type="ECO:0000313" key="9">
    <source>
        <dbReference type="Proteomes" id="UP000799536"/>
    </source>
</evidence>
<dbReference type="InterPro" id="IPR036866">
    <property type="entry name" value="RibonucZ/Hydroxyglut_hydro"/>
</dbReference>
<protein>
    <recommendedName>
        <fullName evidence="7">Metallo-beta-lactamase domain-containing protein</fullName>
    </recommendedName>
</protein>
<dbReference type="CDD" id="cd07730">
    <property type="entry name" value="metallo-hydrolase-like_MBL-fold"/>
    <property type="match status" value="1"/>
</dbReference>
<keyword evidence="4" id="KW-0378">Hydrolase</keyword>
<feature type="non-terminal residue" evidence="8">
    <location>
        <position position="330"/>
    </location>
</feature>
<comment type="caution">
    <text evidence="8">The sequence shown here is derived from an EMBL/GenBank/DDBJ whole genome shotgun (WGS) entry which is preliminary data.</text>
</comment>
<accession>A0A9P4JRC6</accession>
<dbReference type="Gene3D" id="3.60.15.10">
    <property type="entry name" value="Ribonuclease Z/Hydroxyacylglutathione hydrolase-like"/>
    <property type="match status" value="1"/>
</dbReference>
<dbReference type="Proteomes" id="UP000799536">
    <property type="component" value="Unassembled WGS sequence"/>
</dbReference>
<evidence type="ECO:0000256" key="6">
    <source>
        <dbReference type="SAM" id="MobiDB-lite"/>
    </source>
</evidence>
<feature type="region of interest" description="Disordered" evidence="6">
    <location>
        <begin position="171"/>
        <end position="193"/>
    </location>
</feature>
<dbReference type="PANTHER" id="PTHR42978:SF2">
    <property type="entry name" value="102 KBASES UNSTABLE REGION: FROM 1 TO 119443"/>
    <property type="match status" value="1"/>
</dbReference>
<dbReference type="OrthoDB" id="10250730at2759"/>
<dbReference type="AlphaFoldDB" id="A0A9P4JRC6"/>
<dbReference type="Pfam" id="PF00753">
    <property type="entry name" value="Lactamase_B"/>
    <property type="match status" value="1"/>
</dbReference>
<evidence type="ECO:0000313" key="8">
    <source>
        <dbReference type="EMBL" id="KAF2201193.1"/>
    </source>
</evidence>
<dbReference type="EMBL" id="ML993987">
    <property type="protein sequence ID" value="KAF2201193.1"/>
    <property type="molecule type" value="Genomic_DNA"/>
</dbReference>
<reference evidence="8" key="1">
    <citation type="journal article" date="2020" name="Stud. Mycol.">
        <title>101 Dothideomycetes genomes: a test case for predicting lifestyles and emergence of pathogens.</title>
        <authorList>
            <person name="Haridas S."/>
            <person name="Albert R."/>
            <person name="Binder M."/>
            <person name="Bloem J."/>
            <person name="Labutti K."/>
            <person name="Salamov A."/>
            <person name="Andreopoulos B."/>
            <person name="Baker S."/>
            <person name="Barry K."/>
            <person name="Bills G."/>
            <person name="Bluhm B."/>
            <person name="Cannon C."/>
            <person name="Castanera R."/>
            <person name="Culley D."/>
            <person name="Daum C."/>
            <person name="Ezra D."/>
            <person name="Gonzalez J."/>
            <person name="Henrissat B."/>
            <person name="Kuo A."/>
            <person name="Liang C."/>
            <person name="Lipzen A."/>
            <person name="Lutzoni F."/>
            <person name="Magnuson J."/>
            <person name="Mondo S."/>
            <person name="Nolan M."/>
            <person name="Ohm R."/>
            <person name="Pangilinan J."/>
            <person name="Park H.-J."/>
            <person name="Ramirez L."/>
            <person name="Alfaro M."/>
            <person name="Sun H."/>
            <person name="Tritt A."/>
            <person name="Yoshinaga Y."/>
            <person name="Zwiers L.-H."/>
            <person name="Turgeon B."/>
            <person name="Goodwin S."/>
            <person name="Spatafora J."/>
            <person name="Crous P."/>
            <person name="Grigoriev I."/>
        </authorList>
    </citation>
    <scope>NUCLEOTIDE SEQUENCE</scope>
    <source>
        <strain evidence="8">ATCC 74209</strain>
    </source>
</reference>
<gene>
    <name evidence="8" type="ORF">GQ43DRAFT_394800</name>
</gene>
<keyword evidence="3" id="KW-0479">Metal-binding</keyword>
<keyword evidence="9" id="KW-1185">Reference proteome</keyword>
<comment type="cofactor">
    <cofactor evidence="1">
        <name>Zn(2+)</name>
        <dbReference type="ChEBI" id="CHEBI:29105"/>
    </cofactor>
</comment>
<comment type="similarity">
    <text evidence="2">Belongs to the metallo-beta-lactamase superfamily.</text>
</comment>
<dbReference type="GO" id="GO:0016787">
    <property type="term" value="F:hydrolase activity"/>
    <property type="evidence" value="ECO:0007669"/>
    <property type="project" value="UniProtKB-KW"/>
</dbReference>
<dbReference type="InterPro" id="IPR051013">
    <property type="entry name" value="MBL_superfamily_lactonases"/>
</dbReference>
<proteinExistence type="inferred from homology"/>
<sequence length="330" mass="37336">MNPDTLDPRFPDWKAGSVTVHALSSGHFTLPEYQFIHPVSRDARKTVPSLAFLIQHRNVGTQKLTRIIFDLGLRRDIKRYAEPIQKHITTRQPLTTDPDVVKSLAKGGLTPDDIDFVILSHVHWDHIGEPLDFPKSSFIVGHGALSLLKDTSSALRGGHSFFEPDLLPEDRTIELSDPTNPPSGKGGRGAQGELNVDEPWKPHHYLPHTLDLFNDGSLLIVDAPGHLPGHINLLARICFRLPLPHKRPLSMRYMYLGGDACHDRRLLTGEKKTGEWEDAQGHVCCIHADKKMAEETIGRIKRLEEDKVEVVFSHDREWEVKNLNTRRFWG</sequence>
<dbReference type="PANTHER" id="PTHR42978">
    <property type="entry name" value="QUORUM-QUENCHING LACTONASE YTNP-RELATED-RELATED"/>
    <property type="match status" value="1"/>
</dbReference>
<feature type="domain" description="Metallo-beta-lactamase" evidence="7">
    <location>
        <begin position="66"/>
        <end position="230"/>
    </location>
</feature>
<dbReference type="SUPFAM" id="SSF56281">
    <property type="entry name" value="Metallo-hydrolase/oxidoreductase"/>
    <property type="match status" value="1"/>
</dbReference>
<organism evidence="8 9">
    <name type="scientific">Delitschia confertaspora ATCC 74209</name>
    <dbReference type="NCBI Taxonomy" id="1513339"/>
    <lineage>
        <taxon>Eukaryota</taxon>
        <taxon>Fungi</taxon>
        <taxon>Dikarya</taxon>
        <taxon>Ascomycota</taxon>
        <taxon>Pezizomycotina</taxon>
        <taxon>Dothideomycetes</taxon>
        <taxon>Pleosporomycetidae</taxon>
        <taxon>Pleosporales</taxon>
        <taxon>Delitschiaceae</taxon>
        <taxon>Delitschia</taxon>
    </lineage>
</organism>
<evidence type="ECO:0000256" key="4">
    <source>
        <dbReference type="ARBA" id="ARBA00022801"/>
    </source>
</evidence>
<keyword evidence="5" id="KW-0862">Zinc</keyword>
<evidence type="ECO:0000259" key="7">
    <source>
        <dbReference type="Pfam" id="PF00753"/>
    </source>
</evidence>
<evidence type="ECO:0000256" key="5">
    <source>
        <dbReference type="ARBA" id="ARBA00022833"/>
    </source>
</evidence>
<dbReference type="InterPro" id="IPR001279">
    <property type="entry name" value="Metallo-B-lactamas"/>
</dbReference>